<dbReference type="NCBIfam" id="TIGR00188">
    <property type="entry name" value="rnpA"/>
    <property type="match status" value="1"/>
</dbReference>
<evidence type="ECO:0000313" key="9">
    <source>
        <dbReference type="EMBL" id="GEK59647.1"/>
    </source>
</evidence>
<keyword evidence="2 7" id="KW-0819">tRNA processing</keyword>
<evidence type="ECO:0000256" key="6">
    <source>
        <dbReference type="ARBA" id="ARBA00022884"/>
    </source>
</evidence>
<dbReference type="STRING" id="1371.GCA_900166605_00107"/>
<dbReference type="Gene3D" id="3.30.230.10">
    <property type="match status" value="1"/>
</dbReference>
<dbReference type="GO" id="GO:0030677">
    <property type="term" value="C:ribonuclease P complex"/>
    <property type="evidence" value="ECO:0007669"/>
    <property type="project" value="TreeGrafter"/>
</dbReference>
<dbReference type="InterPro" id="IPR020539">
    <property type="entry name" value="RNase_P_CS"/>
</dbReference>
<dbReference type="GO" id="GO:0004526">
    <property type="term" value="F:ribonuclease P activity"/>
    <property type="evidence" value="ECO:0007669"/>
    <property type="project" value="UniProtKB-UniRule"/>
</dbReference>
<dbReference type="SUPFAM" id="SSF54211">
    <property type="entry name" value="Ribosomal protein S5 domain 2-like"/>
    <property type="match status" value="1"/>
</dbReference>
<dbReference type="HAMAP" id="MF_00227">
    <property type="entry name" value="RNase_P"/>
    <property type="match status" value="1"/>
</dbReference>
<evidence type="ECO:0000256" key="7">
    <source>
        <dbReference type="HAMAP-Rule" id="MF_00227"/>
    </source>
</evidence>
<dbReference type="GO" id="GO:0042781">
    <property type="term" value="F:3'-tRNA processing endoribonuclease activity"/>
    <property type="evidence" value="ECO:0007669"/>
    <property type="project" value="TreeGrafter"/>
</dbReference>
<evidence type="ECO:0000256" key="5">
    <source>
        <dbReference type="ARBA" id="ARBA00022801"/>
    </source>
</evidence>
<dbReference type="InterPro" id="IPR014721">
    <property type="entry name" value="Ribsml_uS5_D2-typ_fold_subgr"/>
</dbReference>
<evidence type="ECO:0000256" key="3">
    <source>
        <dbReference type="ARBA" id="ARBA00022722"/>
    </source>
</evidence>
<keyword evidence="4 7" id="KW-0255">Endonuclease</keyword>
<dbReference type="OrthoDB" id="9810867at2"/>
<dbReference type="RefSeq" id="WP_079474471.1">
    <property type="nucleotide sequence ID" value="NZ_BJUN01000017.1"/>
</dbReference>
<sequence>MKKYNRLKKNHEFSYIFAHGTSFANRQFVLYTLKKEDQVHYRAGLTVSKRMGNAVMRNRIKRYLREAVSELEPRIPGGYDLVVIARKPVAEMDYHETKKSLTHVFKKAGLLTPSKAKPQK</sequence>
<proteinExistence type="inferred from homology"/>
<comment type="similarity">
    <text evidence="7">Belongs to the RnpA family.</text>
</comment>
<comment type="function">
    <text evidence="1 7">RNaseP catalyzes the removal of the 5'-leader sequence from pre-tRNA to produce the mature 5'-terminus. It can also cleave other RNA substrates such as 4.5S RNA. The protein component plays an auxiliary but essential role in vivo by binding to the 5'-leader sequence and broadening the substrate specificity of the ribozyme.</text>
</comment>
<evidence type="ECO:0000256" key="1">
    <source>
        <dbReference type="ARBA" id="ARBA00002663"/>
    </source>
</evidence>
<dbReference type="EC" id="3.1.26.5" evidence="7 8"/>
<dbReference type="PANTHER" id="PTHR33992">
    <property type="entry name" value="RIBONUCLEASE P PROTEIN COMPONENT"/>
    <property type="match status" value="1"/>
</dbReference>
<evidence type="ECO:0000256" key="2">
    <source>
        <dbReference type="ARBA" id="ARBA00022694"/>
    </source>
</evidence>
<dbReference type="FunFam" id="3.30.230.10:FF:000021">
    <property type="entry name" value="Ribonuclease P protein component"/>
    <property type="match status" value="1"/>
</dbReference>
<dbReference type="Pfam" id="PF00825">
    <property type="entry name" value="Ribonuclease_P"/>
    <property type="match status" value="1"/>
</dbReference>
<dbReference type="InterPro" id="IPR000100">
    <property type="entry name" value="RNase_P"/>
</dbReference>
<dbReference type="EMBL" id="BJUN01000017">
    <property type="protein sequence ID" value="GEK59647.1"/>
    <property type="molecule type" value="Genomic_DNA"/>
</dbReference>
<comment type="caution">
    <text evidence="9">The sequence shown here is derived from an EMBL/GenBank/DDBJ whole genome shotgun (WGS) entry which is preliminary data.</text>
</comment>
<evidence type="ECO:0000256" key="8">
    <source>
        <dbReference type="NCBIfam" id="TIGR00188"/>
    </source>
</evidence>
<gene>
    <name evidence="7 9" type="primary">rnpA</name>
    <name evidence="9" type="ORF">MHA01_25520</name>
</gene>
<dbReference type="PANTHER" id="PTHR33992:SF1">
    <property type="entry name" value="RIBONUCLEASE P PROTEIN COMPONENT"/>
    <property type="match status" value="1"/>
</dbReference>
<dbReference type="AlphaFoldDB" id="A0A510YBA5"/>
<name>A0A510YBA5_MARHA</name>
<dbReference type="PROSITE" id="PS00648">
    <property type="entry name" value="RIBONUCLEASE_P"/>
    <property type="match status" value="1"/>
</dbReference>
<organism evidence="9 10">
    <name type="scientific">Marinococcus halophilus</name>
    <dbReference type="NCBI Taxonomy" id="1371"/>
    <lineage>
        <taxon>Bacteria</taxon>
        <taxon>Bacillati</taxon>
        <taxon>Bacillota</taxon>
        <taxon>Bacilli</taxon>
        <taxon>Bacillales</taxon>
        <taxon>Bacillaceae</taxon>
        <taxon>Marinococcus</taxon>
    </lineage>
</organism>
<comment type="catalytic activity">
    <reaction evidence="7">
        <text>Endonucleolytic cleavage of RNA, removing 5'-extranucleotides from tRNA precursor.</text>
        <dbReference type="EC" id="3.1.26.5"/>
    </reaction>
</comment>
<protein>
    <recommendedName>
        <fullName evidence="7 8">Ribonuclease P protein component</fullName>
        <shortName evidence="7">RNase P protein</shortName>
        <shortName evidence="7">RNaseP protein</shortName>
        <ecNumber evidence="7 8">3.1.26.5</ecNumber>
    </recommendedName>
    <alternativeName>
        <fullName evidence="7">Protein C5</fullName>
    </alternativeName>
</protein>
<evidence type="ECO:0000313" key="10">
    <source>
        <dbReference type="Proteomes" id="UP000321051"/>
    </source>
</evidence>
<evidence type="ECO:0000256" key="4">
    <source>
        <dbReference type="ARBA" id="ARBA00022759"/>
    </source>
</evidence>
<reference evidence="9 10" key="1">
    <citation type="submission" date="2019-07" db="EMBL/GenBank/DDBJ databases">
        <title>Whole genome shotgun sequence of Marinococcus halophilus NBRC 102359.</title>
        <authorList>
            <person name="Hosoyama A."/>
            <person name="Uohara A."/>
            <person name="Ohji S."/>
            <person name="Ichikawa N."/>
        </authorList>
    </citation>
    <scope>NUCLEOTIDE SEQUENCE [LARGE SCALE GENOMIC DNA]</scope>
    <source>
        <strain evidence="9 10">NBRC 102359</strain>
    </source>
</reference>
<keyword evidence="5 7" id="KW-0378">Hydrolase</keyword>
<accession>A0A510YBA5</accession>
<dbReference type="InterPro" id="IPR020568">
    <property type="entry name" value="Ribosomal_Su5_D2-typ_SF"/>
</dbReference>
<keyword evidence="10" id="KW-1185">Reference proteome</keyword>
<keyword evidence="3 7" id="KW-0540">Nuclease</keyword>
<dbReference type="Proteomes" id="UP000321051">
    <property type="component" value="Unassembled WGS sequence"/>
</dbReference>
<dbReference type="GO" id="GO:0000049">
    <property type="term" value="F:tRNA binding"/>
    <property type="evidence" value="ECO:0007669"/>
    <property type="project" value="UniProtKB-UniRule"/>
</dbReference>
<keyword evidence="6 7" id="KW-0694">RNA-binding</keyword>
<comment type="subunit">
    <text evidence="7">Consists of a catalytic RNA component (M1 or rnpB) and a protein subunit.</text>
</comment>
<dbReference type="GO" id="GO:0001682">
    <property type="term" value="P:tRNA 5'-leader removal"/>
    <property type="evidence" value="ECO:0007669"/>
    <property type="project" value="UniProtKB-UniRule"/>
</dbReference>